<sequence>MVTPAATLSLRPCATLAPSRATVLRTSSGGFAVPPARSAPAVVAAVSCPPRRRLLPRAVAVDSDQQGSPEPPDHQEAKPKKYYFVVANAKFMLDEEEHFQEQLKEKLRNYGERDKGRDFWLVVEPKFLDRFPNITKRLKRPAVALVSTDGNWITFMKLRLDRVLADQFEAETLEEALASNPVELKFEKPEKWTAPYPKYEYGWWEPFLPPKSSNGTA</sequence>
<comment type="similarity">
    <text evidence="1">Belongs to the ycf54 family.</text>
</comment>
<dbReference type="PANTHER" id="PTHR35319:SF2">
    <property type="entry name" value="YCF54"/>
    <property type="match status" value="1"/>
</dbReference>
<gene>
    <name evidence="2" type="ORF">E2562_009788</name>
</gene>
<dbReference type="EMBL" id="SPHZ02000004">
    <property type="protein sequence ID" value="KAF0921596.1"/>
    <property type="molecule type" value="Genomic_DNA"/>
</dbReference>
<evidence type="ECO:0000313" key="3">
    <source>
        <dbReference type="Proteomes" id="UP000479710"/>
    </source>
</evidence>
<dbReference type="FunFam" id="3.30.70.1860:FF:000001">
    <property type="entry name" value="EMB3143"/>
    <property type="match status" value="1"/>
</dbReference>
<proteinExistence type="inferred from homology"/>
<dbReference type="PANTHER" id="PTHR35319">
    <property type="match status" value="1"/>
</dbReference>
<dbReference type="AlphaFoldDB" id="A0A6G1EAI9"/>
<dbReference type="Gene3D" id="3.30.70.1860">
    <property type="entry name" value="Uncharacterised protein family Ycf54"/>
    <property type="match status" value="1"/>
</dbReference>
<dbReference type="Proteomes" id="UP000479710">
    <property type="component" value="Unassembled WGS sequence"/>
</dbReference>
<comment type="caution">
    <text evidence="2">The sequence shown here is derived from an EMBL/GenBank/DDBJ whole genome shotgun (WGS) entry which is preliminary data.</text>
</comment>
<protein>
    <recommendedName>
        <fullName evidence="4">Ycf54-like protein</fullName>
    </recommendedName>
</protein>
<dbReference type="InterPro" id="IPR019616">
    <property type="entry name" value="Ycf54"/>
</dbReference>
<evidence type="ECO:0008006" key="4">
    <source>
        <dbReference type="Google" id="ProtNLM"/>
    </source>
</evidence>
<reference evidence="2 3" key="1">
    <citation type="submission" date="2019-11" db="EMBL/GenBank/DDBJ databases">
        <title>Whole genome sequence of Oryza granulata.</title>
        <authorList>
            <person name="Li W."/>
        </authorList>
    </citation>
    <scope>NUCLEOTIDE SEQUENCE [LARGE SCALE GENOMIC DNA]</scope>
    <source>
        <strain evidence="3">cv. Menghai</strain>
        <tissue evidence="2">Leaf</tissue>
    </source>
</reference>
<keyword evidence="3" id="KW-1185">Reference proteome</keyword>
<accession>A0A6G1EAI9</accession>
<evidence type="ECO:0000256" key="1">
    <source>
        <dbReference type="ARBA" id="ARBA00043978"/>
    </source>
</evidence>
<evidence type="ECO:0000313" key="2">
    <source>
        <dbReference type="EMBL" id="KAF0921596.1"/>
    </source>
</evidence>
<name>A0A6G1EAI9_9ORYZ</name>
<dbReference type="Pfam" id="PF10674">
    <property type="entry name" value="Ycf54"/>
    <property type="match status" value="1"/>
</dbReference>
<organism evidence="2 3">
    <name type="scientific">Oryza meyeriana var. granulata</name>
    <dbReference type="NCBI Taxonomy" id="110450"/>
    <lineage>
        <taxon>Eukaryota</taxon>
        <taxon>Viridiplantae</taxon>
        <taxon>Streptophyta</taxon>
        <taxon>Embryophyta</taxon>
        <taxon>Tracheophyta</taxon>
        <taxon>Spermatophyta</taxon>
        <taxon>Magnoliopsida</taxon>
        <taxon>Liliopsida</taxon>
        <taxon>Poales</taxon>
        <taxon>Poaceae</taxon>
        <taxon>BOP clade</taxon>
        <taxon>Oryzoideae</taxon>
        <taxon>Oryzeae</taxon>
        <taxon>Oryzinae</taxon>
        <taxon>Oryza</taxon>
        <taxon>Oryza meyeriana</taxon>
    </lineage>
</organism>
<dbReference type="OrthoDB" id="5200at2759"/>
<dbReference type="InterPro" id="IPR038409">
    <property type="entry name" value="Ycf54-like_sf"/>
</dbReference>